<evidence type="ECO:0000313" key="11">
    <source>
        <dbReference type="EMBL" id="MCQ8131067.1"/>
    </source>
</evidence>
<protein>
    <submittedName>
        <fullName evidence="11">Type II secretion system protein GspL</fullName>
    </submittedName>
</protein>
<evidence type="ECO:0000313" key="12">
    <source>
        <dbReference type="Proteomes" id="UP001524586"/>
    </source>
</evidence>
<comment type="subcellular location">
    <subcellularLocation>
        <location evidence="1">Cell inner membrane</location>
    </subcellularLocation>
</comment>
<dbReference type="NCBIfam" id="TIGR01709">
    <property type="entry name" value="typeII_sec_gspL"/>
    <property type="match status" value="1"/>
</dbReference>
<organism evidence="11 12">
    <name type="scientific">Methylomonas rivi</name>
    <dbReference type="NCBI Taxonomy" id="2952226"/>
    <lineage>
        <taxon>Bacteria</taxon>
        <taxon>Pseudomonadati</taxon>
        <taxon>Pseudomonadota</taxon>
        <taxon>Gammaproteobacteria</taxon>
        <taxon>Methylococcales</taxon>
        <taxon>Methylococcaceae</taxon>
        <taxon>Methylomonas</taxon>
    </lineage>
</organism>
<keyword evidence="5" id="KW-0997">Cell inner membrane</keyword>
<keyword evidence="3" id="KW-0813">Transport</keyword>
<keyword evidence="4" id="KW-1003">Cell membrane</keyword>
<evidence type="ECO:0000256" key="9">
    <source>
        <dbReference type="ARBA" id="ARBA00023136"/>
    </source>
</evidence>
<proteinExistence type="inferred from homology"/>
<evidence type="ECO:0000256" key="5">
    <source>
        <dbReference type="ARBA" id="ARBA00022519"/>
    </source>
</evidence>
<dbReference type="EMBL" id="JANIBK010000340">
    <property type="protein sequence ID" value="MCQ8131067.1"/>
    <property type="molecule type" value="Genomic_DNA"/>
</dbReference>
<evidence type="ECO:0000256" key="2">
    <source>
        <dbReference type="ARBA" id="ARBA00005318"/>
    </source>
</evidence>
<evidence type="ECO:0000256" key="3">
    <source>
        <dbReference type="ARBA" id="ARBA00022448"/>
    </source>
</evidence>
<comment type="similarity">
    <text evidence="2">Belongs to the GSP L family.</text>
</comment>
<evidence type="ECO:0000256" key="7">
    <source>
        <dbReference type="ARBA" id="ARBA00022927"/>
    </source>
</evidence>
<keyword evidence="7" id="KW-0653">Protein transport</keyword>
<dbReference type="Proteomes" id="UP001524586">
    <property type="component" value="Unassembled WGS sequence"/>
</dbReference>
<dbReference type="InterPro" id="IPR007812">
    <property type="entry name" value="T2SS_protein-GspL"/>
</dbReference>
<keyword evidence="8" id="KW-1133">Transmembrane helix</keyword>
<keyword evidence="9" id="KW-0472">Membrane</keyword>
<comment type="caution">
    <text evidence="11">The sequence shown here is derived from an EMBL/GenBank/DDBJ whole genome shotgun (WGS) entry which is preliminary data.</text>
</comment>
<keyword evidence="12" id="KW-1185">Reference proteome</keyword>
<name>A0ABT1UBA1_9GAMM</name>
<dbReference type="Pfam" id="PF12693">
    <property type="entry name" value="GspL_C"/>
    <property type="match status" value="1"/>
</dbReference>
<dbReference type="Gene3D" id="3.30.1360.100">
    <property type="entry name" value="General secretion pathway protein M, EpsM"/>
    <property type="match status" value="1"/>
</dbReference>
<reference evidence="11 12" key="1">
    <citation type="submission" date="2022-07" db="EMBL/GenBank/DDBJ databases">
        <title>Methylomonas rivi sp. nov., Methylomonas rosea sp. nov., Methylomonas aureus sp. nov. and Methylomonas subterranea sp. nov., four novel methanotrophs isolated from a freshwater creek and the deep terrestrial subsurface.</title>
        <authorList>
            <person name="Abin C."/>
            <person name="Sankaranarayanan K."/>
            <person name="Garner C."/>
            <person name="Sindelar R."/>
            <person name="Kotary K."/>
            <person name="Garner R."/>
            <person name="Barclay S."/>
            <person name="Lawson P."/>
            <person name="Krumholz L."/>
        </authorList>
    </citation>
    <scope>NUCLEOTIDE SEQUENCE [LARGE SCALE GENOMIC DNA]</scope>
    <source>
        <strain evidence="11 12">WSC-6</strain>
    </source>
</reference>
<dbReference type="RefSeq" id="WP_256617441.1">
    <property type="nucleotide sequence ID" value="NZ_JANIBK010000340.1"/>
</dbReference>
<evidence type="ECO:0000256" key="8">
    <source>
        <dbReference type="ARBA" id="ARBA00022989"/>
    </source>
</evidence>
<gene>
    <name evidence="11" type="primary">gspL</name>
    <name evidence="11" type="ORF">NP596_21610</name>
</gene>
<keyword evidence="6" id="KW-0812">Transmembrane</keyword>
<evidence type="ECO:0000256" key="4">
    <source>
        <dbReference type="ARBA" id="ARBA00022475"/>
    </source>
</evidence>
<evidence type="ECO:0000256" key="6">
    <source>
        <dbReference type="ARBA" id="ARBA00022692"/>
    </source>
</evidence>
<feature type="domain" description="GspL periplasmic" evidence="10">
    <location>
        <begin position="67"/>
        <end position="222"/>
    </location>
</feature>
<sequence>DKLYAGGQAQGDIQLWAATGDDCAGLPAGIERHGSAEPLSLYARQWPAAGALNLLVGDYAPQVRRRNHLKPWLPAVAILSVALLAQLAGQWQLQRRQQQQLQTLEAGTEALFRQTFPEIKRLVNVKAQADQQLLALQEQSRLNAAGFLALLHVVGGPLKEAPQLRLQRLQFDGDSLQVKLLAPDAASVEQFKRQLGGENGPQVDILAVAGVADGVEAEIAIRQN</sequence>
<feature type="non-terminal residue" evidence="11">
    <location>
        <position position="1"/>
    </location>
</feature>
<evidence type="ECO:0000259" key="10">
    <source>
        <dbReference type="Pfam" id="PF12693"/>
    </source>
</evidence>
<accession>A0ABT1UBA1</accession>
<dbReference type="InterPro" id="IPR025691">
    <property type="entry name" value="GspL_pp_dom"/>
</dbReference>
<evidence type="ECO:0000256" key="1">
    <source>
        <dbReference type="ARBA" id="ARBA00004533"/>
    </source>
</evidence>